<sequence length="227" mass="24432">MIKAGNIEYGSVGDLPDRVAVFPLGGALLLPGAQLPLNIFEPRYVRMFDDCLAGSRLIGIIQPTLPADAKAKERPVPDLCGVGCLGRIVGYGETGDGRYVLTLAGICRFRVTAEVAPAEAPYRICQIAPNSEDLIRPDRGENVDRAALLGSFRAYLDANDLEVDWKSVEQASTATLVNSLSMMSPYGPAEKQALLEAPDVKARADTLVAITEMVLAQGDETAEWRLQ</sequence>
<keyword evidence="3" id="KW-1185">Reference proteome</keyword>
<dbReference type="PROSITE" id="PS51787">
    <property type="entry name" value="LON_N"/>
    <property type="match status" value="1"/>
</dbReference>
<dbReference type="Pfam" id="PF02190">
    <property type="entry name" value="LON_substr_bdg"/>
    <property type="match status" value="1"/>
</dbReference>
<evidence type="ECO:0000259" key="1">
    <source>
        <dbReference type="PROSITE" id="PS51787"/>
    </source>
</evidence>
<evidence type="ECO:0000313" key="3">
    <source>
        <dbReference type="Proteomes" id="UP001430804"/>
    </source>
</evidence>
<feature type="domain" description="Lon N-terminal" evidence="1">
    <location>
        <begin position="19"/>
        <end position="215"/>
    </location>
</feature>
<name>A0ABS6WLK2_9HYPH</name>
<dbReference type="Proteomes" id="UP001430804">
    <property type="component" value="Unassembled WGS sequence"/>
</dbReference>
<reference evidence="2" key="1">
    <citation type="submission" date="2021-07" db="EMBL/GenBank/DDBJ databases">
        <title>Pseudohoeflea marina sp. nov. a polyhydroxyalcanoate-producing bacterium.</title>
        <authorList>
            <person name="Zheng W."/>
            <person name="Yu S."/>
            <person name="Huang Y."/>
        </authorList>
    </citation>
    <scope>NUCLEOTIDE SEQUENCE</scope>
    <source>
        <strain evidence="2">DP4N28-3</strain>
    </source>
</reference>
<organism evidence="2 3">
    <name type="scientific">Pseudohoeflea coraliihabitans</name>
    <dbReference type="NCBI Taxonomy" id="2860393"/>
    <lineage>
        <taxon>Bacteria</taxon>
        <taxon>Pseudomonadati</taxon>
        <taxon>Pseudomonadota</taxon>
        <taxon>Alphaproteobacteria</taxon>
        <taxon>Hyphomicrobiales</taxon>
        <taxon>Rhizobiaceae</taxon>
        <taxon>Pseudohoeflea</taxon>
    </lineage>
</organism>
<comment type="caution">
    <text evidence="2">The sequence shown here is derived from an EMBL/GenBank/DDBJ whole genome shotgun (WGS) entry which is preliminary data.</text>
</comment>
<accession>A0ABS6WLK2</accession>
<dbReference type="PANTHER" id="PTHR46732:SF8">
    <property type="entry name" value="ATP-DEPENDENT PROTEASE LA (LON) DOMAIN PROTEIN"/>
    <property type="match status" value="1"/>
</dbReference>
<protein>
    <submittedName>
        <fullName evidence="2">LON peptidase substrate-binding domain-containing protein</fullName>
    </submittedName>
</protein>
<proteinExistence type="predicted"/>
<dbReference type="SMART" id="SM00464">
    <property type="entry name" value="LON"/>
    <property type="match status" value="1"/>
</dbReference>
<gene>
    <name evidence="2" type="ORF">KY465_05915</name>
</gene>
<dbReference type="InterPro" id="IPR003111">
    <property type="entry name" value="Lon_prtase_N"/>
</dbReference>
<evidence type="ECO:0000313" key="2">
    <source>
        <dbReference type="EMBL" id="MBW3096811.1"/>
    </source>
</evidence>
<dbReference type="EMBL" id="JAHWQX010000001">
    <property type="protein sequence ID" value="MBW3096811.1"/>
    <property type="molecule type" value="Genomic_DNA"/>
</dbReference>
<dbReference type="PANTHER" id="PTHR46732">
    <property type="entry name" value="ATP-DEPENDENT PROTEASE LA (LON) DOMAIN PROTEIN"/>
    <property type="match status" value="1"/>
</dbReference>